<dbReference type="InterPro" id="IPR023772">
    <property type="entry name" value="DNA-bd_HTH_TetR-type_CS"/>
</dbReference>
<dbReference type="PROSITE" id="PS01081">
    <property type="entry name" value="HTH_TETR_1"/>
    <property type="match status" value="1"/>
</dbReference>
<dbReference type="Gene3D" id="1.10.357.10">
    <property type="entry name" value="Tetracycline Repressor, domain 2"/>
    <property type="match status" value="1"/>
</dbReference>
<dbReference type="InterPro" id="IPR001647">
    <property type="entry name" value="HTH_TetR"/>
</dbReference>
<sequence length="297" mass="35017">MNKKQRDILEHAHKLFIEKGYRDTSVQDIFERSDISKGTFYKYFSSKSELSISLFSILQESMTLQREKLLLGHKESDRRVFEEQLIFMMRFNEENKMLEIIDDMLVSNETKLFHYVRHTKATNLSWIYKRFHQIFPQELAPYLFDGAVVFQGMLHNILITNKKLNHTLKIEEIIRYCIKHTEVNIKAASEQKEQLFNPEELFSLLDNQSDDLLTTELTRGTTSMKRFVAKNVMNETEQKKCLEFITFISDELMQNNAPPRKFLISSAVSSLEQIESVKGCSDLEEYMEVIDRLLTKI</sequence>
<evidence type="ECO:0000256" key="1">
    <source>
        <dbReference type="ARBA" id="ARBA00022491"/>
    </source>
</evidence>
<dbReference type="PANTHER" id="PTHR43479:SF22">
    <property type="entry name" value="TRANSCRIPTIONAL REGULATOR, TETR FAMILY"/>
    <property type="match status" value="1"/>
</dbReference>
<organism evidence="5 6">
    <name type="scientific">Neobacillus ginsengisoli</name>
    <dbReference type="NCBI Taxonomy" id="904295"/>
    <lineage>
        <taxon>Bacteria</taxon>
        <taxon>Bacillati</taxon>
        <taxon>Bacillota</taxon>
        <taxon>Bacilli</taxon>
        <taxon>Bacillales</taxon>
        <taxon>Bacillaceae</taxon>
        <taxon>Neobacillus</taxon>
    </lineage>
</organism>
<evidence type="ECO:0000313" key="5">
    <source>
        <dbReference type="EMBL" id="MDQ0199932.1"/>
    </source>
</evidence>
<evidence type="ECO:0000313" key="6">
    <source>
        <dbReference type="Proteomes" id="UP001224122"/>
    </source>
</evidence>
<evidence type="ECO:0000256" key="3">
    <source>
        <dbReference type="PROSITE-ProRule" id="PRU00335"/>
    </source>
</evidence>
<accession>A0ABT9XYD9</accession>
<dbReference type="InterPro" id="IPR050624">
    <property type="entry name" value="HTH-type_Tx_Regulator"/>
</dbReference>
<keyword evidence="2 3" id="KW-0238">DNA-binding</keyword>
<comment type="caution">
    <text evidence="5">The sequence shown here is derived from an EMBL/GenBank/DDBJ whole genome shotgun (WGS) entry which is preliminary data.</text>
</comment>
<evidence type="ECO:0000259" key="4">
    <source>
        <dbReference type="PROSITE" id="PS50977"/>
    </source>
</evidence>
<evidence type="ECO:0000256" key="2">
    <source>
        <dbReference type="ARBA" id="ARBA00023125"/>
    </source>
</evidence>
<protein>
    <submittedName>
        <fullName evidence="5">AcrR family transcriptional regulator</fullName>
    </submittedName>
</protein>
<dbReference type="EMBL" id="JAUSTW010000005">
    <property type="protein sequence ID" value="MDQ0199932.1"/>
    <property type="molecule type" value="Genomic_DNA"/>
</dbReference>
<dbReference type="PANTHER" id="PTHR43479">
    <property type="entry name" value="ACREF/ENVCD OPERON REPRESSOR-RELATED"/>
    <property type="match status" value="1"/>
</dbReference>
<dbReference type="RefSeq" id="WP_307409329.1">
    <property type="nucleotide sequence ID" value="NZ_JAUSTW010000005.1"/>
</dbReference>
<name>A0ABT9XYD9_9BACI</name>
<feature type="DNA-binding region" description="H-T-H motif" evidence="3">
    <location>
        <begin position="25"/>
        <end position="44"/>
    </location>
</feature>
<dbReference type="PRINTS" id="PR00455">
    <property type="entry name" value="HTHTETR"/>
</dbReference>
<dbReference type="Pfam" id="PF00440">
    <property type="entry name" value="TetR_N"/>
    <property type="match status" value="1"/>
</dbReference>
<keyword evidence="6" id="KW-1185">Reference proteome</keyword>
<keyword evidence="1" id="KW-0678">Repressor</keyword>
<dbReference type="InterPro" id="IPR009057">
    <property type="entry name" value="Homeodomain-like_sf"/>
</dbReference>
<dbReference type="PROSITE" id="PS50977">
    <property type="entry name" value="HTH_TETR_2"/>
    <property type="match status" value="1"/>
</dbReference>
<gene>
    <name evidence="5" type="ORF">J2S10_003115</name>
</gene>
<dbReference type="Proteomes" id="UP001224122">
    <property type="component" value="Unassembled WGS sequence"/>
</dbReference>
<feature type="domain" description="HTH tetR-type" evidence="4">
    <location>
        <begin position="2"/>
        <end position="62"/>
    </location>
</feature>
<dbReference type="SUPFAM" id="SSF46689">
    <property type="entry name" value="Homeodomain-like"/>
    <property type="match status" value="1"/>
</dbReference>
<proteinExistence type="predicted"/>
<reference evidence="5 6" key="1">
    <citation type="submission" date="2023-07" db="EMBL/GenBank/DDBJ databases">
        <title>Genomic Encyclopedia of Type Strains, Phase IV (KMG-IV): sequencing the most valuable type-strain genomes for metagenomic binning, comparative biology and taxonomic classification.</title>
        <authorList>
            <person name="Goeker M."/>
        </authorList>
    </citation>
    <scope>NUCLEOTIDE SEQUENCE [LARGE SCALE GENOMIC DNA]</scope>
    <source>
        <strain evidence="5 6">DSM 27594</strain>
    </source>
</reference>